<dbReference type="InterPro" id="IPR001810">
    <property type="entry name" value="F-box_dom"/>
</dbReference>
<comment type="caution">
    <text evidence="3">The sequence shown here is derived from an EMBL/GenBank/DDBJ whole genome shotgun (WGS) entry which is preliminary data.</text>
</comment>
<dbReference type="Pfam" id="PF12937">
    <property type="entry name" value="F-box-like"/>
    <property type="match status" value="1"/>
</dbReference>
<evidence type="ECO:0000259" key="2">
    <source>
        <dbReference type="PROSITE" id="PS50181"/>
    </source>
</evidence>
<dbReference type="SUPFAM" id="SSF81383">
    <property type="entry name" value="F-box domain"/>
    <property type="match status" value="1"/>
</dbReference>
<keyword evidence="4" id="KW-1185">Reference proteome</keyword>
<feature type="region of interest" description="Disordered" evidence="1">
    <location>
        <begin position="216"/>
        <end position="238"/>
    </location>
</feature>
<evidence type="ECO:0000313" key="3">
    <source>
        <dbReference type="EMBL" id="KAK7017341.1"/>
    </source>
</evidence>
<dbReference type="EMBL" id="JAWWNJ010000048">
    <property type="protein sequence ID" value="KAK7017341.1"/>
    <property type="molecule type" value="Genomic_DNA"/>
</dbReference>
<organism evidence="3 4">
    <name type="scientific">Favolaschia claudopus</name>
    <dbReference type="NCBI Taxonomy" id="2862362"/>
    <lineage>
        <taxon>Eukaryota</taxon>
        <taxon>Fungi</taxon>
        <taxon>Dikarya</taxon>
        <taxon>Basidiomycota</taxon>
        <taxon>Agaricomycotina</taxon>
        <taxon>Agaricomycetes</taxon>
        <taxon>Agaricomycetidae</taxon>
        <taxon>Agaricales</taxon>
        <taxon>Marasmiineae</taxon>
        <taxon>Mycenaceae</taxon>
        <taxon>Favolaschia</taxon>
    </lineage>
</organism>
<protein>
    <recommendedName>
        <fullName evidence="2">F-box domain-containing protein</fullName>
    </recommendedName>
</protein>
<name>A0AAW0AV26_9AGAR</name>
<gene>
    <name evidence="3" type="ORF">R3P38DRAFT_3201791</name>
</gene>
<evidence type="ECO:0000256" key="1">
    <source>
        <dbReference type="SAM" id="MobiDB-lite"/>
    </source>
</evidence>
<proteinExistence type="predicted"/>
<dbReference type="Proteomes" id="UP001362999">
    <property type="component" value="Unassembled WGS sequence"/>
</dbReference>
<dbReference type="InterPro" id="IPR036047">
    <property type="entry name" value="F-box-like_dom_sf"/>
</dbReference>
<sequence length="591" mass="66313">MNLTLLPEELILGICSQLCVEDILRLRQTSRVLSRVTRTKSLWNYVLNRHGYMHGSFASYLGGYERLEASTLEALACRVARLDAKWKARDLSPVRDFQLRLPQSITWLRLVAGTWLFVASSDNYISKLTCWDVHSVFRVTTNLSPRHTFRRSALAPIHVITFQKGSDGHVFSELARVDGSSHVLMLAGDVLGCALRAGTIVPHLVNWKENKIHLIPQSDVPERPASHGDPKKHAGTRQDGIAPGLYSSLSGKGSSPPHQTRRRACHLEAVVSSSPAEPSILRLLIISAVGIEMCLIDVDILTEIDDEPICPRFTVATRPKDLVSYEAPWYRLGIGPHFETICIPSQPFTEEVPPIAWSQDTPEQSALWGFPIFDVDDILGVTVVGNCFGELSIYDHVGNNLAQQFTVDLPQGRKPILTHMPTPRNPQSYLGEADPAVLAGWSQDGIDLGGFWLTDWWTDDLRAIWHGKWEHAYGFPGKIIPQAYVDDDDYTVQRLLFRLGDRYLLYTADASPDLNMELMSWPVYPSNRDRFFSLGDAEPERYTRPTAITEGEIYGYLQSDETDGVARRNRWAEQAERGGRPHANLLAMPPV</sequence>
<dbReference type="PROSITE" id="PS50181">
    <property type="entry name" value="FBOX"/>
    <property type="match status" value="1"/>
</dbReference>
<feature type="domain" description="F-box" evidence="2">
    <location>
        <begin position="1"/>
        <end position="46"/>
    </location>
</feature>
<dbReference type="AlphaFoldDB" id="A0AAW0AV26"/>
<feature type="compositionally biased region" description="Basic and acidic residues" evidence="1">
    <location>
        <begin position="220"/>
        <end position="232"/>
    </location>
</feature>
<dbReference type="Gene3D" id="1.20.1280.50">
    <property type="match status" value="1"/>
</dbReference>
<reference evidence="3 4" key="1">
    <citation type="journal article" date="2024" name="J Genomics">
        <title>Draft genome sequencing and assembly of Favolaschia claudopus CIRM-BRFM 2984 isolated from oak limbs.</title>
        <authorList>
            <person name="Navarro D."/>
            <person name="Drula E."/>
            <person name="Chaduli D."/>
            <person name="Cazenave R."/>
            <person name="Ahrendt S."/>
            <person name="Wang J."/>
            <person name="Lipzen A."/>
            <person name="Daum C."/>
            <person name="Barry K."/>
            <person name="Grigoriev I.V."/>
            <person name="Favel A."/>
            <person name="Rosso M.N."/>
            <person name="Martin F."/>
        </authorList>
    </citation>
    <scope>NUCLEOTIDE SEQUENCE [LARGE SCALE GENOMIC DNA]</scope>
    <source>
        <strain evidence="3 4">CIRM-BRFM 2984</strain>
    </source>
</reference>
<evidence type="ECO:0000313" key="4">
    <source>
        <dbReference type="Proteomes" id="UP001362999"/>
    </source>
</evidence>
<accession>A0AAW0AV26</accession>